<evidence type="ECO:0000313" key="5">
    <source>
        <dbReference type="EMBL" id="MBU3826495.1"/>
    </source>
</evidence>
<feature type="transmembrane region" description="Helical" evidence="3">
    <location>
        <begin position="101"/>
        <end position="121"/>
    </location>
</feature>
<dbReference type="EMBL" id="JAHLFG010000035">
    <property type="protein sequence ID" value="MBU3826495.1"/>
    <property type="molecule type" value="Genomic_DNA"/>
</dbReference>
<dbReference type="GO" id="GO:0009245">
    <property type="term" value="P:lipid A biosynthetic process"/>
    <property type="evidence" value="ECO:0007669"/>
    <property type="project" value="TreeGrafter"/>
</dbReference>
<dbReference type="Pfam" id="PF00149">
    <property type="entry name" value="Metallophos"/>
    <property type="match status" value="1"/>
</dbReference>
<keyword evidence="3" id="KW-0812">Transmembrane</keyword>
<evidence type="ECO:0000256" key="1">
    <source>
        <dbReference type="ARBA" id="ARBA00022723"/>
    </source>
</evidence>
<dbReference type="InterPro" id="IPR051158">
    <property type="entry name" value="Metallophosphoesterase_sf"/>
</dbReference>
<proteinExistence type="predicted"/>
<evidence type="ECO:0000256" key="2">
    <source>
        <dbReference type="ARBA" id="ARBA00022801"/>
    </source>
</evidence>
<dbReference type="InterPro" id="IPR004843">
    <property type="entry name" value="Calcineurin-like_PHP"/>
</dbReference>
<keyword evidence="3" id="KW-0472">Membrane</keyword>
<dbReference type="InterPro" id="IPR029052">
    <property type="entry name" value="Metallo-depent_PP-like"/>
</dbReference>
<accession>A0A9E2KLZ2</accession>
<organism evidence="5 6">
    <name type="scientific">Candidatus Anaerobiospirillum merdipullorum</name>
    <dbReference type="NCBI Taxonomy" id="2838450"/>
    <lineage>
        <taxon>Bacteria</taxon>
        <taxon>Pseudomonadati</taxon>
        <taxon>Pseudomonadota</taxon>
        <taxon>Gammaproteobacteria</taxon>
        <taxon>Aeromonadales</taxon>
        <taxon>Succinivibrionaceae</taxon>
        <taxon>Anaerobiospirillum</taxon>
    </lineage>
</organism>
<reference evidence="5" key="1">
    <citation type="journal article" date="2021" name="PeerJ">
        <title>Extensive microbial diversity within the chicken gut microbiome revealed by metagenomics and culture.</title>
        <authorList>
            <person name="Gilroy R."/>
            <person name="Ravi A."/>
            <person name="Getino M."/>
            <person name="Pursley I."/>
            <person name="Horton D.L."/>
            <person name="Alikhan N.F."/>
            <person name="Baker D."/>
            <person name="Gharbi K."/>
            <person name="Hall N."/>
            <person name="Watson M."/>
            <person name="Adriaenssens E.M."/>
            <person name="Foster-Nyarko E."/>
            <person name="Jarju S."/>
            <person name="Secka A."/>
            <person name="Antonio M."/>
            <person name="Oren A."/>
            <person name="Chaudhuri R.R."/>
            <person name="La Ragione R."/>
            <person name="Hildebrand F."/>
            <person name="Pallen M.J."/>
        </authorList>
    </citation>
    <scope>NUCLEOTIDE SEQUENCE</scope>
    <source>
        <strain evidence="5">687</strain>
    </source>
</reference>
<evidence type="ECO:0000259" key="4">
    <source>
        <dbReference type="Pfam" id="PF00149"/>
    </source>
</evidence>
<dbReference type="AlphaFoldDB" id="A0A9E2KLZ2"/>
<dbReference type="GO" id="GO:0046872">
    <property type="term" value="F:metal ion binding"/>
    <property type="evidence" value="ECO:0007669"/>
    <property type="project" value="UniProtKB-KW"/>
</dbReference>
<dbReference type="PANTHER" id="PTHR31302:SF31">
    <property type="entry name" value="PHOSPHODIESTERASE YAEI"/>
    <property type="match status" value="1"/>
</dbReference>
<dbReference type="GO" id="GO:0008758">
    <property type="term" value="F:UDP-2,3-diacylglucosamine hydrolase activity"/>
    <property type="evidence" value="ECO:0007669"/>
    <property type="project" value="TreeGrafter"/>
</dbReference>
<name>A0A9E2KLZ2_9GAMM</name>
<keyword evidence="3" id="KW-1133">Transmembrane helix</keyword>
<dbReference type="CDD" id="cd07385">
    <property type="entry name" value="MPP_YkuE_C"/>
    <property type="match status" value="1"/>
</dbReference>
<keyword evidence="2" id="KW-0378">Hydrolase</keyword>
<dbReference type="SUPFAM" id="SSF56300">
    <property type="entry name" value="Metallo-dependent phosphatases"/>
    <property type="match status" value="1"/>
</dbReference>
<dbReference type="PANTHER" id="PTHR31302">
    <property type="entry name" value="TRANSMEMBRANE PROTEIN WITH METALLOPHOSPHOESTERASE DOMAIN-RELATED"/>
    <property type="match status" value="1"/>
</dbReference>
<comment type="caution">
    <text evidence="5">The sequence shown here is derived from an EMBL/GenBank/DDBJ whole genome shotgun (WGS) entry which is preliminary data.</text>
</comment>
<feature type="domain" description="Calcineurin-like phosphoesterase" evidence="4">
    <location>
        <begin position="150"/>
        <end position="305"/>
    </location>
</feature>
<keyword evidence="1" id="KW-0479">Metal-binding</keyword>
<feature type="transmembrane region" description="Helical" evidence="3">
    <location>
        <begin position="60"/>
        <end position="80"/>
    </location>
</feature>
<dbReference type="Gene3D" id="3.60.21.10">
    <property type="match status" value="1"/>
</dbReference>
<sequence>MMQYLALFLFAYAFISLVLPLPCRWYWKVLTLPFLALCASKSQIYNHFGTWLNPNLPVPVIISLEILFAALLIAVFFALIKDVCFLGYSAASWAMHDKLRPWPTSWISLGIALVSLGQAAYGTFSQFSLPEVKVQPVMVKNLPPKLQGTRLVQLSDLHIGPLLKGEFLTKVVARVNELHPDVVLLTGDLVDGAVRDVAPEFAALDKLQATWGVLGVTGNHEYYSGMTAWVDEFERHGVDFLFNEARIFTQDNGSIKIAGVPDRGADVAAALAGPTADFTLLMAHRPRVALDATGADLTIAGHTHGGSMFFLQPIVGHFNDNLVSGMYDLDKRQVYVSNGTGIWSGFSCRFGVPAEITCFVLVPEATTVAP</sequence>
<dbReference type="Proteomes" id="UP000824150">
    <property type="component" value="Unassembled WGS sequence"/>
</dbReference>
<evidence type="ECO:0000256" key="3">
    <source>
        <dbReference type="SAM" id="Phobius"/>
    </source>
</evidence>
<evidence type="ECO:0000313" key="6">
    <source>
        <dbReference type="Proteomes" id="UP000824150"/>
    </source>
</evidence>
<reference evidence="5" key="2">
    <citation type="submission" date="2021-04" db="EMBL/GenBank/DDBJ databases">
        <authorList>
            <person name="Gilroy R."/>
        </authorList>
    </citation>
    <scope>NUCLEOTIDE SEQUENCE</scope>
    <source>
        <strain evidence="5">687</strain>
    </source>
</reference>
<gene>
    <name evidence="5" type="ORF">IAA31_03280</name>
</gene>
<protein>
    <submittedName>
        <fullName evidence="5">Metallophosphoesterase</fullName>
    </submittedName>
</protein>
<dbReference type="GO" id="GO:0016020">
    <property type="term" value="C:membrane"/>
    <property type="evidence" value="ECO:0007669"/>
    <property type="project" value="GOC"/>
</dbReference>